<gene>
    <name evidence="1" type="ORF">FN846DRAFT_896867</name>
</gene>
<sequence>MHHTLRFTNAAPRTVVISHDRVLGVTLPLTVYEFIPGTTEELEYWYKDAAGWQSMPTTPFAMKRGLNTDILEKYIQDHTYYFVRSAFRGNQIMAEIFMAALQYSRNEENFLLRDALQLWTANQMLIQGATLNNSPDNLGVMPIPSPTSPLAGQTPLPRALSDQIDHLLERRIWQLEKQILCELQKRIFGRKREDWLKIFFTNVVFMNALERDSWRLYYWLFHSEDGYAWRHPSTPKKLLEKNNALAISLSAHFAAISKGLTPFALDWSREQTMGLIGNCGDPEGMLGAMERIGRGLRNPDHALFTSNICSHYRQDDERSLDFLYSSKVMMV</sequence>
<accession>A0A5J5FAR3</accession>
<name>A0A5J5FAR3_9PEZI</name>
<comment type="caution">
    <text evidence="1">The sequence shown here is derived from an EMBL/GenBank/DDBJ whole genome shotgun (WGS) entry which is preliminary data.</text>
</comment>
<dbReference type="Proteomes" id="UP000326924">
    <property type="component" value="Unassembled WGS sequence"/>
</dbReference>
<keyword evidence="2" id="KW-1185">Reference proteome</keyword>
<dbReference type="PANTHER" id="PTHR35392">
    <property type="entry name" value="ZN(II)2CYS6 TRANSCRIPTION FACTOR (EUROFUNG)-RELATED-RELATED"/>
    <property type="match status" value="1"/>
</dbReference>
<protein>
    <submittedName>
        <fullName evidence="1">Uncharacterized protein</fullName>
    </submittedName>
</protein>
<dbReference type="OrthoDB" id="5362630at2759"/>
<dbReference type="EMBL" id="VXIS01000004">
    <property type="protein sequence ID" value="KAA8914592.1"/>
    <property type="molecule type" value="Genomic_DNA"/>
</dbReference>
<dbReference type="InterPro" id="IPR052973">
    <property type="entry name" value="Fungal_sec-metab_reg_TF"/>
</dbReference>
<evidence type="ECO:0000313" key="2">
    <source>
        <dbReference type="Proteomes" id="UP000326924"/>
    </source>
</evidence>
<organism evidence="1 2">
    <name type="scientific">Sphaerosporella brunnea</name>
    <dbReference type="NCBI Taxonomy" id="1250544"/>
    <lineage>
        <taxon>Eukaryota</taxon>
        <taxon>Fungi</taxon>
        <taxon>Dikarya</taxon>
        <taxon>Ascomycota</taxon>
        <taxon>Pezizomycotina</taxon>
        <taxon>Pezizomycetes</taxon>
        <taxon>Pezizales</taxon>
        <taxon>Pyronemataceae</taxon>
        <taxon>Sphaerosporella</taxon>
    </lineage>
</organism>
<reference evidence="1 2" key="1">
    <citation type="submission" date="2019-09" db="EMBL/GenBank/DDBJ databases">
        <title>Draft genome of the ectomycorrhizal ascomycete Sphaerosporella brunnea.</title>
        <authorList>
            <consortium name="DOE Joint Genome Institute"/>
            <person name="Benucci G.M."/>
            <person name="Marozzi G."/>
            <person name="Antonielli L."/>
            <person name="Sanchez S."/>
            <person name="Marco P."/>
            <person name="Wang X."/>
            <person name="Falini L.B."/>
            <person name="Barry K."/>
            <person name="Haridas S."/>
            <person name="Lipzen A."/>
            <person name="Labutti K."/>
            <person name="Grigoriev I.V."/>
            <person name="Murat C."/>
            <person name="Martin F."/>
            <person name="Albertini E."/>
            <person name="Donnini D."/>
            <person name="Bonito G."/>
        </authorList>
    </citation>
    <scope>NUCLEOTIDE SEQUENCE [LARGE SCALE GENOMIC DNA]</scope>
    <source>
        <strain evidence="1 2">Sb_GMNB300</strain>
    </source>
</reference>
<dbReference type="InParanoid" id="A0A5J5FAR3"/>
<dbReference type="AlphaFoldDB" id="A0A5J5FAR3"/>
<evidence type="ECO:0000313" key="1">
    <source>
        <dbReference type="EMBL" id="KAA8914592.1"/>
    </source>
</evidence>
<proteinExistence type="predicted"/>